<proteinExistence type="predicted"/>
<gene>
    <name evidence="1" type="ORF">BDP27DRAFT_1369055</name>
</gene>
<comment type="caution">
    <text evidence="1">The sequence shown here is derived from an EMBL/GenBank/DDBJ whole genome shotgun (WGS) entry which is preliminary data.</text>
</comment>
<keyword evidence="2" id="KW-1185">Reference proteome</keyword>
<organism evidence="1 2">
    <name type="scientific">Rhodocollybia butyracea</name>
    <dbReference type="NCBI Taxonomy" id="206335"/>
    <lineage>
        <taxon>Eukaryota</taxon>
        <taxon>Fungi</taxon>
        <taxon>Dikarya</taxon>
        <taxon>Basidiomycota</taxon>
        <taxon>Agaricomycotina</taxon>
        <taxon>Agaricomycetes</taxon>
        <taxon>Agaricomycetidae</taxon>
        <taxon>Agaricales</taxon>
        <taxon>Marasmiineae</taxon>
        <taxon>Omphalotaceae</taxon>
        <taxon>Rhodocollybia</taxon>
    </lineage>
</organism>
<evidence type="ECO:0000313" key="2">
    <source>
        <dbReference type="Proteomes" id="UP000772434"/>
    </source>
</evidence>
<name>A0A9P5PE33_9AGAR</name>
<sequence length="165" mass="17891">MANAIYNLSLVGIATASAQNLPDIPNPSLFIPIYDIRKGSLALICHTIQCYEIERISFGIQWIAVIATPDGGTNADFWHDHERELPPDRSELASLQLRGSPQIEDLADRAHPSCAEESGKESIGGSLRKVASGSLLSLIWTRIGQFNFSASAQVGARCNQETVEA</sequence>
<dbReference type="Proteomes" id="UP000772434">
    <property type="component" value="Unassembled WGS sequence"/>
</dbReference>
<evidence type="ECO:0000313" key="1">
    <source>
        <dbReference type="EMBL" id="KAF9062168.1"/>
    </source>
</evidence>
<accession>A0A9P5PE33</accession>
<dbReference type="EMBL" id="JADNRY010000180">
    <property type="protein sequence ID" value="KAF9062168.1"/>
    <property type="molecule type" value="Genomic_DNA"/>
</dbReference>
<reference evidence="1" key="1">
    <citation type="submission" date="2020-11" db="EMBL/GenBank/DDBJ databases">
        <authorList>
            <consortium name="DOE Joint Genome Institute"/>
            <person name="Ahrendt S."/>
            <person name="Riley R."/>
            <person name="Andreopoulos W."/>
            <person name="Labutti K."/>
            <person name="Pangilinan J."/>
            <person name="Ruiz-Duenas F.J."/>
            <person name="Barrasa J.M."/>
            <person name="Sanchez-Garcia M."/>
            <person name="Camarero S."/>
            <person name="Miyauchi S."/>
            <person name="Serrano A."/>
            <person name="Linde D."/>
            <person name="Babiker R."/>
            <person name="Drula E."/>
            <person name="Ayuso-Fernandez I."/>
            <person name="Pacheco R."/>
            <person name="Padilla G."/>
            <person name="Ferreira P."/>
            <person name="Barriuso J."/>
            <person name="Kellner H."/>
            <person name="Castanera R."/>
            <person name="Alfaro M."/>
            <person name="Ramirez L."/>
            <person name="Pisabarro A.G."/>
            <person name="Kuo A."/>
            <person name="Tritt A."/>
            <person name="Lipzen A."/>
            <person name="He G."/>
            <person name="Yan M."/>
            <person name="Ng V."/>
            <person name="Cullen D."/>
            <person name="Martin F."/>
            <person name="Rosso M.-N."/>
            <person name="Henrissat B."/>
            <person name="Hibbett D."/>
            <person name="Martinez A.T."/>
            <person name="Grigoriev I.V."/>
        </authorList>
    </citation>
    <scope>NUCLEOTIDE SEQUENCE</scope>
    <source>
        <strain evidence="1">AH 40177</strain>
    </source>
</reference>
<dbReference type="AlphaFoldDB" id="A0A9P5PE33"/>
<protein>
    <submittedName>
        <fullName evidence="1">Uncharacterized protein</fullName>
    </submittedName>
</protein>